<reference evidence="1" key="1">
    <citation type="submission" date="2018-05" db="EMBL/GenBank/DDBJ databases">
        <title>Draft genome of Mucuna pruriens seed.</title>
        <authorList>
            <person name="Nnadi N.E."/>
            <person name="Vos R."/>
            <person name="Hasami M.H."/>
            <person name="Devisetty U.K."/>
            <person name="Aguiy J.C."/>
        </authorList>
    </citation>
    <scope>NUCLEOTIDE SEQUENCE [LARGE SCALE GENOMIC DNA]</scope>
    <source>
        <strain evidence="1">JCA_2017</strain>
    </source>
</reference>
<dbReference type="OrthoDB" id="1739170at2759"/>
<feature type="non-terminal residue" evidence="1">
    <location>
        <position position="1"/>
    </location>
</feature>
<dbReference type="AlphaFoldDB" id="A0A371HY39"/>
<sequence length="123" mass="14621">IYNLLVASTYPQGASKADKERLESNAKYYIWDDPYMWRPCNDQVIRRCIPDPEIQSVLHFYHLASKGGHYRSMWIAQKLLNILRKHKKAIRWMLSDLLGINPSICMHKILLEEEARPIRQQQR</sequence>
<evidence type="ECO:0000313" key="1">
    <source>
        <dbReference type="EMBL" id="RDY07711.1"/>
    </source>
</evidence>
<keyword evidence="2" id="KW-1185">Reference proteome</keyword>
<feature type="non-terminal residue" evidence="1">
    <location>
        <position position="123"/>
    </location>
</feature>
<evidence type="ECO:0000313" key="2">
    <source>
        <dbReference type="Proteomes" id="UP000257109"/>
    </source>
</evidence>
<proteinExistence type="predicted"/>
<gene>
    <name evidence="1" type="ORF">CR513_08158</name>
</gene>
<dbReference type="Proteomes" id="UP000257109">
    <property type="component" value="Unassembled WGS sequence"/>
</dbReference>
<protein>
    <submittedName>
        <fullName evidence="1">Uncharacterized protein</fullName>
    </submittedName>
</protein>
<comment type="caution">
    <text evidence="1">The sequence shown here is derived from an EMBL/GenBank/DDBJ whole genome shotgun (WGS) entry which is preliminary data.</text>
</comment>
<name>A0A371HY39_MUCPR</name>
<organism evidence="1 2">
    <name type="scientific">Mucuna pruriens</name>
    <name type="common">Velvet bean</name>
    <name type="synonym">Dolichos pruriens</name>
    <dbReference type="NCBI Taxonomy" id="157652"/>
    <lineage>
        <taxon>Eukaryota</taxon>
        <taxon>Viridiplantae</taxon>
        <taxon>Streptophyta</taxon>
        <taxon>Embryophyta</taxon>
        <taxon>Tracheophyta</taxon>
        <taxon>Spermatophyta</taxon>
        <taxon>Magnoliopsida</taxon>
        <taxon>eudicotyledons</taxon>
        <taxon>Gunneridae</taxon>
        <taxon>Pentapetalae</taxon>
        <taxon>rosids</taxon>
        <taxon>fabids</taxon>
        <taxon>Fabales</taxon>
        <taxon>Fabaceae</taxon>
        <taxon>Papilionoideae</taxon>
        <taxon>50 kb inversion clade</taxon>
        <taxon>NPAAA clade</taxon>
        <taxon>indigoferoid/millettioid clade</taxon>
        <taxon>Phaseoleae</taxon>
        <taxon>Mucuna</taxon>
    </lineage>
</organism>
<dbReference type="EMBL" id="QJKJ01001416">
    <property type="protein sequence ID" value="RDY07711.1"/>
    <property type="molecule type" value="Genomic_DNA"/>
</dbReference>
<accession>A0A371HY39</accession>